<dbReference type="PANTHER" id="PTHR11334">
    <property type="entry name" value="MAS-RELATED G-PROTEIN COUPLED RECEPTOR"/>
    <property type="match status" value="1"/>
</dbReference>
<name>A0A7K5NZ29_CHRMC</name>
<keyword evidence="6 10" id="KW-0472">Membrane</keyword>
<evidence type="ECO:0000256" key="5">
    <source>
        <dbReference type="ARBA" id="ARBA00023040"/>
    </source>
</evidence>
<dbReference type="EMBL" id="VYZF01004363">
    <property type="protein sequence ID" value="NWT48470.1"/>
    <property type="molecule type" value="Genomic_DNA"/>
</dbReference>
<dbReference type="Proteomes" id="UP000524558">
    <property type="component" value="Unassembled WGS sequence"/>
</dbReference>
<organism evidence="12 13">
    <name type="scientific">Chroicocephalus maculipennis</name>
    <name type="common">Brown-hooded gull</name>
    <name type="synonym">Larus maculipennis</name>
    <dbReference type="NCBI Taxonomy" id="287016"/>
    <lineage>
        <taxon>Eukaryota</taxon>
        <taxon>Metazoa</taxon>
        <taxon>Chordata</taxon>
        <taxon>Craniata</taxon>
        <taxon>Vertebrata</taxon>
        <taxon>Euteleostomi</taxon>
        <taxon>Archelosauria</taxon>
        <taxon>Archosauria</taxon>
        <taxon>Dinosauria</taxon>
        <taxon>Saurischia</taxon>
        <taxon>Theropoda</taxon>
        <taxon>Coelurosauria</taxon>
        <taxon>Aves</taxon>
        <taxon>Neognathae</taxon>
        <taxon>Neoaves</taxon>
        <taxon>Charadriiformes</taxon>
        <taxon>Laridae</taxon>
        <taxon>Chroicocephalus</taxon>
    </lineage>
</organism>
<dbReference type="PRINTS" id="PR02108">
    <property type="entry name" value="MRGPCRFAMILY"/>
</dbReference>
<evidence type="ECO:0000256" key="6">
    <source>
        <dbReference type="ARBA" id="ARBA00023136"/>
    </source>
</evidence>
<dbReference type="AlphaFoldDB" id="A0A7K5NZ29"/>
<comment type="similarity">
    <text evidence="9">Belongs to the G-protein coupled receptor 1 family.</text>
</comment>
<keyword evidence="2" id="KW-1003">Cell membrane</keyword>
<evidence type="ECO:0000259" key="11">
    <source>
        <dbReference type="PROSITE" id="PS50262"/>
    </source>
</evidence>
<protein>
    <submittedName>
        <fullName evidence="12">MAS protein</fullName>
    </submittedName>
</protein>
<keyword evidence="3 9" id="KW-0812">Transmembrane</keyword>
<dbReference type="GO" id="GO:0005886">
    <property type="term" value="C:plasma membrane"/>
    <property type="evidence" value="ECO:0007669"/>
    <property type="project" value="UniProtKB-SubCell"/>
</dbReference>
<dbReference type="SUPFAM" id="SSF81321">
    <property type="entry name" value="Family A G protein-coupled receptor-like"/>
    <property type="match status" value="1"/>
</dbReference>
<evidence type="ECO:0000256" key="1">
    <source>
        <dbReference type="ARBA" id="ARBA00004651"/>
    </source>
</evidence>
<reference evidence="12 13" key="1">
    <citation type="submission" date="2019-09" db="EMBL/GenBank/DDBJ databases">
        <title>Bird 10,000 Genomes (B10K) Project - Family phase.</title>
        <authorList>
            <person name="Zhang G."/>
        </authorList>
    </citation>
    <scope>NUCLEOTIDE SEQUENCE [LARGE SCALE GENOMIC DNA]</scope>
    <source>
        <strain evidence="12">B10K-DU-021-33</strain>
        <tissue evidence="12">Mixed tissue sample</tissue>
    </source>
</reference>
<keyword evidence="8 9" id="KW-0807">Transducer</keyword>
<feature type="non-terminal residue" evidence="12">
    <location>
        <position position="1"/>
    </location>
</feature>
<dbReference type="Gene3D" id="1.20.1070.10">
    <property type="entry name" value="Rhodopsin 7-helix transmembrane proteins"/>
    <property type="match status" value="1"/>
</dbReference>
<gene>
    <name evidence="12" type="primary">Mas1_2</name>
    <name evidence="12" type="ORF">CHRMAC_R15433</name>
</gene>
<feature type="non-terminal residue" evidence="12">
    <location>
        <position position="140"/>
    </location>
</feature>
<comment type="subcellular location">
    <subcellularLocation>
        <location evidence="1">Cell membrane</location>
        <topology evidence="1">Multi-pass membrane protein</topology>
    </subcellularLocation>
</comment>
<keyword evidence="7 9" id="KW-0675">Receptor</keyword>
<dbReference type="InterPro" id="IPR026234">
    <property type="entry name" value="MRGPCRFAMILY"/>
</dbReference>
<evidence type="ECO:0000256" key="8">
    <source>
        <dbReference type="ARBA" id="ARBA00023224"/>
    </source>
</evidence>
<dbReference type="PRINTS" id="PR00237">
    <property type="entry name" value="GPCRRHODOPSN"/>
</dbReference>
<evidence type="ECO:0000313" key="13">
    <source>
        <dbReference type="Proteomes" id="UP000524558"/>
    </source>
</evidence>
<evidence type="ECO:0000256" key="10">
    <source>
        <dbReference type="SAM" id="Phobius"/>
    </source>
</evidence>
<evidence type="ECO:0000256" key="9">
    <source>
        <dbReference type="RuleBase" id="RU000688"/>
    </source>
</evidence>
<feature type="transmembrane region" description="Helical" evidence="10">
    <location>
        <begin position="108"/>
        <end position="128"/>
    </location>
</feature>
<dbReference type="PANTHER" id="PTHR11334:SF29">
    <property type="entry name" value="MAS-RELATED G-PROTEIN COUPLED RECEPTOR MEMBER X2"/>
    <property type="match status" value="1"/>
</dbReference>
<dbReference type="PROSITE" id="PS00237">
    <property type="entry name" value="G_PROTEIN_RECEP_F1_1"/>
    <property type="match status" value="1"/>
</dbReference>
<keyword evidence="13" id="KW-1185">Reference proteome</keyword>
<dbReference type="InterPro" id="IPR000276">
    <property type="entry name" value="GPCR_Rhodpsn"/>
</dbReference>
<keyword evidence="5 9" id="KW-0297">G-protein coupled receptor</keyword>
<feature type="transmembrane region" description="Helical" evidence="10">
    <location>
        <begin position="71"/>
        <end position="96"/>
    </location>
</feature>
<feature type="transmembrane region" description="Helical" evidence="10">
    <location>
        <begin position="34"/>
        <end position="59"/>
    </location>
</feature>
<comment type="caution">
    <text evidence="12">The sequence shown here is derived from an EMBL/GenBank/DDBJ whole genome shotgun (WGS) entry which is preliminary data.</text>
</comment>
<proteinExistence type="inferred from homology"/>
<dbReference type="GO" id="GO:0004930">
    <property type="term" value="F:G protein-coupled receptor activity"/>
    <property type="evidence" value="ECO:0007669"/>
    <property type="project" value="UniProtKB-KW"/>
</dbReference>
<accession>A0A7K5NZ29</accession>
<evidence type="ECO:0000256" key="2">
    <source>
        <dbReference type="ARBA" id="ARBA00022475"/>
    </source>
</evidence>
<dbReference type="InterPro" id="IPR017452">
    <property type="entry name" value="GPCR_Rhodpsn_7TM"/>
</dbReference>
<evidence type="ECO:0000256" key="3">
    <source>
        <dbReference type="ARBA" id="ARBA00022692"/>
    </source>
</evidence>
<sequence>ETNTTNLSLNYMDSGYEDTQEDRKYWCITENYPILIISGVFLFVSLCGLVGNMVVIRFLGFQMKKNPFTVYVLNLSIADFSLLLLSLVILTSHFISAVNCFSPFGYNVINFILTILPVFCYHASMYLLTAMSMERCASVL</sequence>
<evidence type="ECO:0000256" key="7">
    <source>
        <dbReference type="ARBA" id="ARBA00023170"/>
    </source>
</evidence>
<evidence type="ECO:0000256" key="4">
    <source>
        <dbReference type="ARBA" id="ARBA00022989"/>
    </source>
</evidence>
<dbReference type="PROSITE" id="PS50262">
    <property type="entry name" value="G_PROTEIN_RECEP_F1_2"/>
    <property type="match status" value="1"/>
</dbReference>
<keyword evidence="4 10" id="KW-1133">Transmembrane helix</keyword>
<evidence type="ECO:0000313" key="12">
    <source>
        <dbReference type="EMBL" id="NWT48470.1"/>
    </source>
</evidence>
<dbReference type="Pfam" id="PF00001">
    <property type="entry name" value="7tm_1"/>
    <property type="match status" value="1"/>
</dbReference>
<feature type="domain" description="G-protein coupled receptors family 1 profile" evidence="11">
    <location>
        <begin position="51"/>
        <end position="140"/>
    </location>
</feature>